<keyword evidence="2" id="KW-1185">Reference proteome</keyword>
<proteinExistence type="predicted"/>
<gene>
    <name evidence="1" type="ORF">C427_1577</name>
</gene>
<dbReference type="KEGG" id="gps:C427_1577"/>
<dbReference type="Proteomes" id="UP000011864">
    <property type="component" value="Chromosome"/>
</dbReference>
<name>M4RJC6_9ALTE</name>
<dbReference type="EMBL" id="CP003837">
    <property type="protein sequence ID" value="AGH43686.1"/>
    <property type="molecule type" value="Genomic_DNA"/>
</dbReference>
<sequence length="41" mass="4429">MAYSISNTRSAVNRFDGGLLSCFAMTGEAFRLADNISQVIT</sequence>
<dbReference type="AlphaFoldDB" id="M4RJC6"/>
<dbReference type="HOGENOM" id="CLU_3274042_0_0_6"/>
<dbReference type="STRING" id="1129794.C427_1577"/>
<organism evidence="1 2">
    <name type="scientific">Paraglaciecola psychrophila 170</name>
    <dbReference type="NCBI Taxonomy" id="1129794"/>
    <lineage>
        <taxon>Bacteria</taxon>
        <taxon>Pseudomonadati</taxon>
        <taxon>Pseudomonadota</taxon>
        <taxon>Gammaproteobacteria</taxon>
        <taxon>Alteromonadales</taxon>
        <taxon>Alteromonadaceae</taxon>
        <taxon>Paraglaciecola</taxon>
    </lineage>
</organism>
<reference evidence="1 2" key="1">
    <citation type="journal article" date="2013" name="Genome Announc.">
        <title>Complete Genome Sequence of Glaciecola psychrophila Strain 170T.</title>
        <authorList>
            <person name="Yin J."/>
            <person name="Chen J."/>
            <person name="Liu G."/>
            <person name="Yu Y."/>
            <person name="Song L."/>
            <person name="Wang X."/>
            <person name="Qu X."/>
        </authorList>
    </citation>
    <scope>NUCLEOTIDE SEQUENCE [LARGE SCALE GENOMIC DNA]</scope>
    <source>
        <strain evidence="1 2">170</strain>
    </source>
</reference>
<evidence type="ECO:0000313" key="1">
    <source>
        <dbReference type="EMBL" id="AGH43686.1"/>
    </source>
</evidence>
<protein>
    <submittedName>
        <fullName evidence="1">Uncharacterized protein</fullName>
    </submittedName>
</protein>
<evidence type="ECO:0000313" key="2">
    <source>
        <dbReference type="Proteomes" id="UP000011864"/>
    </source>
</evidence>
<accession>M4RJC6</accession>